<evidence type="ECO:0000313" key="2">
    <source>
        <dbReference type="EMBL" id="SCF23554.1"/>
    </source>
</evidence>
<protein>
    <recommendedName>
        <fullName evidence="4">Beta-mannosidase</fullName>
    </recommendedName>
</protein>
<proteinExistence type="predicted"/>
<feature type="compositionally biased region" description="Basic and acidic residues" evidence="1">
    <location>
        <begin position="1"/>
        <end position="19"/>
    </location>
</feature>
<feature type="region of interest" description="Disordered" evidence="1">
    <location>
        <begin position="1"/>
        <end position="28"/>
    </location>
</feature>
<gene>
    <name evidence="2" type="ORF">GA0070215_112120</name>
</gene>
<evidence type="ECO:0000256" key="1">
    <source>
        <dbReference type="SAM" id="MobiDB-lite"/>
    </source>
</evidence>
<organism evidence="2 3">
    <name type="scientific">Micromonospora marina</name>
    <dbReference type="NCBI Taxonomy" id="307120"/>
    <lineage>
        <taxon>Bacteria</taxon>
        <taxon>Bacillati</taxon>
        <taxon>Actinomycetota</taxon>
        <taxon>Actinomycetes</taxon>
        <taxon>Micromonosporales</taxon>
        <taxon>Micromonosporaceae</taxon>
        <taxon>Micromonospora</taxon>
    </lineage>
</organism>
<evidence type="ECO:0008006" key="4">
    <source>
        <dbReference type="Google" id="ProtNLM"/>
    </source>
</evidence>
<dbReference type="Proteomes" id="UP000198551">
    <property type="component" value="Unassembled WGS sequence"/>
</dbReference>
<keyword evidence="3" id="KW-1185">Reference proteome</keyword>
<dbReference type="AlphaFoldDB" id="A0A1C4YSB6"/>
<evidence type="ECO:0000313" key="3">
    <source>
        <dbReference type="Proteomes" id="UP000198551"/>
    </source>
</evidence>
<reference evidence="3" key="1">
    <citation type="submission" date="2016-06" db="EMBL/GenBank/DDBJ databases">
        <authorList>
            <person name="Varghese N."/>
        </authorList>
    </citation>
    <scope>NUCLEOTIDE SEQUENCE [LARGE SCALE GENOMIC DNA]</scope>
    <source>
        <strain evidence="3">DSM 45555</strain>
    </source>
</reference>
<accession>A0A1C4YSB6</accession>
<name>A0A1C4YSB6_9ACTN</name>
<sequence length="155" mass="16320">MVTDGSGDRRSAGDRRDGGAGDTPRGLHAWSTARFASVRPVVTVADGTGRVEPHAEIERAADEPSTVRAAVAGVTAEVAVPAGERTAVVTLTVAERALWFFAEDRDARWPAAQVDRALVTLLPGESATFTVHAPGPLDADALTRRPVLRCVNDLV</sequence>
<dbReference type="EMBL" id="FMCV01000012">
    <property type="protein sequence ID" value="SCF23554.1"/>
    <property type="molecule type" value="Genomic_DNA"/>
</dbReference>